<evidence type="ECO:0000313" key="3">
    <source>
        <dbReference type="Proteomes" id="UP000189966"/>
    </source>
</evidence>
<accession>A0A1T5I0P1</accession>
<gene>
    <name evidence="2" type="ORF">CZ809_02140</name>
</gene>
<dbReference type="EMBL" id="FUZI01000003">
    <property type="protein sequence ID" value="SKC32624.1"/>
    <property type="molecule type" value="Genomic_DNA"/>
</dbReference>
<organism evidence="2 3">
    <name type="scientific">Photobacterium piscicola</name>
    <dbReference type="NCBI Taxonomy" id="1378299"/>
    <lineage>
        <taxon>Bacteria</taxon>
        <taxon>Pseudomonadati</taxon>
        <taxon>Pseudomonadota</taxon>
        <taxon>Gammaproteobacteria</taxon>
        <taxon>Vibrionales</taxon>
        <taxon>Vibrionaceae</taxon>
        <taxon>Photobacterium</taxon>
    </lineage>
</organism>
<evidence type="ECO:0000313" key="2">
    <source>
        <dbReference type="EMBL" id="SKC32624.1"/>
    </source>
</evidence>
<feature type="transmembrane region" description="Helical" evidence="1">
    <location>
        <begin position="30"/>
        <end position="52"/>
    </location>
</feature>
<keyword evidence="1" id="KW-0812">Transmembrane</keyword>
<dbReference type="RefSeq" id="WP_080157612.1">
    <property type="nucleotide sequence ID" value="NZ_FUZI01000003.1"/>
</dbReference>
<sequence>MVFKIISYIVIFLLGVLIEATDYQALVKDVSWTDIVAAISTFATALIVYKTYSMWLESRKREDSYQTSKDYISALVAIGDHVVELMYPFNLSVPQAGGIPIDSEQCQKLLTMSSIALHKLVTERRKLFLVHAELAFWGVSLTSQSEKTHQKILQELQSIIVITESLQSQINYYYTMDTKDILGMVDEFSLLNEKVENLTKLLNSRYNNKYSDFFVYKK</sequence>
<protein>
    <submittedName>
        <fullName evidence="2">Uncharacterized protein</fullName>
    </submittedName>
</protein>
<dbReference type="Proteomes" id="UP000189966">
    <property type="component" value="Unassembled WGS sequence"/>
</dbReference>
<evidence type="ECO:0000256" key="1">
    <source>
        <dbReference type="SAM" id="Phobius"/>
    </source>
</evidence>
<keyword evidence="1" id="KW-0472">Membrane</keyword>
<reference evidence="2 3" key="1">
    <citation type="submission" date="2017-02" db="EMBL/GenBank/DDBJ databases">
        <authorList>
            <person name="Peterson S.W."/>
        </authorList>
    </citation>
    <scope>NUCLEOTIDE SEQUENCE [LARGE SCALE GENOMIC DNA]</scope>
    <source>
        <strain evidence="3">type strain: NCCB 100098</strain>
    </source>
</reference>
<dbReference type="AlphaFoldDB" id="A0A1T5I0P1"/>
<keyword evidence="1" id="KW-1133">Transmembrane helix</keyword>
<proteinExistence type="predicted"/>
<name>A0A1T5I0P1_9GAMM</name>